<gene>
    <name evidence="2" type="ORF">BFJ63_vAg19590</name>
</gene>
<name>A0A4Q2UTG9_FUSOX</name>
<evidence type="ECO:0000313" key="2">
    <source>
        <dbReference type="EMBL" id="RYC77535.1"/>
    </source>
</evidence>
<dbReference type="Proteomes" id="UP000290540">
    <property type="component" value="Unassembled WGS sequence"/>
</dbReference>
<dbReference type="EMBL" id="MQTW01002126">
    <property type="protein sequence ID" value="RYC77535.1"/>
    <property type="molecule type" value="Genomic_DNA"/>
</dbReference>
<sequence length="55" mass="6011">MRRRSCATQAPERTTWASAVSVQNAWRMPSVSVVERWSPAPPSPAGCWADPEPSA</sequence>
<dbReference type="AlphaFoldDB" id="A0A4Q2UTG9"/>
<evidence type="ECO:0000256" key="1">
    <source>
        <dbReference type="SAM" id="MobiDB-lite"/>
    </source>
</evidence>
<accession>A0A4Q2UTG9</accession>
<protein>
    <submittedName>
        <fullName evidence="2">Uncharacterized protein</fullName>
    </submittedName>
</protein>
<organism evidence="2 3">
    <name type="scientific">Fusarium oxysporum f. sp. narcissi</name>
    <dbReference type="NCBI Taxonomy" id="451672"/>
    <lineage>
        <taxon>Eukaryota</taxon>
        <taxon>Fungi</taxon>
        <taxon>Dikarya</taxon>
        <taxon>Ascomycota</taxon>
        <taxon>Pezizomycotina</taxon>
        <taxon>Sordariomycetes</taxon>
        <taxon>Hypocreomycetidae</taxon>
        <taxon>Hypocreales</taxon>
        <taxon>Nectriaceae</taxon>
        <taxon>Fusarium</taxon>
        <taxon>Fusarium oxysporum species complex</taxon>
    </lineage>
</organism>
<reference evidence="2 3" key="1">
    <citation type="submission" date="2016-12" db="EMBL/GenBank/DDBJ databases">
        <title>Draft genome sequence of Fusarium oxysporum causing rot on Narcissus.</title>
        <authorList>
            <person name="Armitage A.D."/>
            <person name="Taylor A."/>
            <person name="Clarkson J.P."/>
            <person name="Harrison R.J."/>
            <person name="Jackson A.C."/>
        </authorList>
    </citation>
    <scope>NUCLEOTIDE SEQUENCE [LARGE SCALE GENOMIC DNA]</scope>
    <source>
        <strain evidence="2 3">N139</strain>
    </source>
</reference>
<proteinExistence type="predicted"/>
<comment type="caution">
    <text evidence="2">The sequence shown here is derived from an EMBL/GenBank/DDBJ whole genome shotgun (WGS) entry which is preliminary data.</text>
</comment>
<evidence type="ECO:0000313" key="3">
    <source>
        <dbReference type="Proteomes" id="UP000290540"/>
    </source>
</evidence>
<feature type="region of interest" description="Disordered" evidence="1">
    <location>
        <begin position="36"/>
        <end position="55"/>
    </location>
</feature>